<evidence type="ECO:0000313" key="3">
    <source>
        <dbReference type="Proteomes" id="UP001611383"/>
    </source>
</evidence>
<dbReference type="EMBL" id="CP043494">
    <property type="protein sequence ID" value="WNG42768.1"/>
    <property type="molecule type" value="Genomic_DNA"/>
</dbReference>
<accession>A0ABY9WGL7</accession>
<protein>
    <recommendedName>
        <fullName evidence="4">Lipoprotein</fullName>
    </recommendedName>
</protein>
<keyword evidence="3" id="KW-1185">Reference proteome</keyword>
<organism evidence="2 3">
    <name type="scientific">Archangium minus</name>
    <dbReference type="NCBI Taxonomy" id="83450"/>
    <lineage>
        <taxon>Bacteria</taxon>
        <taxon>Pseudomonadati</taxon>
        <taxon>Myxococcota</taxon>
        <taxon>Myxococcia</taxon>
        <taxon>Myxococcales</taxon>
        <taxon>Cystobacterineae</taxon>
        <taxon>Archangiaceae</taxon>
        <taxon>Archangium</taxon>
    </lineage>
</organism>
<reference evidence="2 3" key="1">
    <citation type="submission" date="2019-08" db="EMBL/GenBank/DDBJ databases">
        <title>Archangium and Cystobacter genomes.</title>
        <authorList>
            <person name="Chen I.-C.K."/>
            <person name="Wielgoss S."/>
        </authorList>
    </citation>
    <scope>NUCLEOTIDE SEQUENCE [LARGE SCALE GENOMIC DNA]</scope>
    <source>
        <strain evidence="2 3">Cbm 6</strain>
    </source>
</reference>
<sequence length="134" mass="14669">MKSPSLSVRLLGTLLLFPSLTVMAQAKGDVPPKALVQANAEFVCFFMSEVAGQPKPKDCEKDAAAELTQVYPSLGAEQRQQLADIQDHWPKFQKEWQALDELQKAALRAQWAALLQEQEAQQGLGGSEAPPPEP</sequence>
<evidence type="ECO:0000256" key="1">
    <source>
        <dbReference type="SAM" id="SignalP"/>
    </source>
</evidence>
<keyword evidence="1" id="KW-0732">Signal</keyword>
<feature type="chain" id="PRO_5045348189" description="Lipoprotein" evidence="1">
    <location>
        <begin position="25"/>
        <end position="134"/>
    </location>
</feature>
<dbReference type="RefSeq" id="WP_395812819.1">
    <property type="nucleotide sequence ID" value="NZ_CP043494.1"/>
</dbReference>
<name>A0ABY9WGL7_9BACT</name>
<gene>
    <name evidence="2" type="ORF">F0U60_00625</name>
</gene>
<evidence type="ECO:0000313" key="2">
    <source>
        <dbReference type="EMBL" id="WNG42768.1"/>
    </source>
</evidence>
<evidence type="ECO:0008006" key="4">
    <source>
        <dbReference type="Google" id="ProtNLM"/>
    </source>
</evidence>
<dbReference type="Proteomes" id="UP001611383">
    <property type="component" value="Chromosome"/>
</dbReference>
<proteinExistence type="predicted"/>
<feature type="signal peptide" evidence="1">
    <location>
        <begin position="1"/>
        <end position="24"/>
    </location>
</feature>